<dbReference type="EMBL" id="MU267174">
    <property type="protein sequence ID" value="KAH7917230.1"/>
    <property type="molecule type" value="Genomic_DNA"/>
</dbReference>
<dbReference type="Proteomes" id="UP000790709">
    <property type="component" value="Unassembled WGS sequence"/>
</dbReference>
<gene>
    <name evidence="1" type="ORF">BV22DRAFT_1200330</name>
</gene>
<reference evidence="1" key="1">
    <citation type="journal article" date="2021" name="New Phytol.">
        <title>Evolutionary innovations through gain and loss of genes in the ectomycorrhizal Boletales.</title>
        <authorList>
            <person name="Wu G."/>
            <person name="Miyauchi S."/>
            <person name="Morin E."/>
            <person name="Kuo A."/>
            <person name="Drula E."/>
            <person name="Varga T."/>
            <person name="Kohler A."/>
            <person name="Feng B."/>
            <person name="Cao Y."/>
            <person name="Lipzen A."/>
            <person name="Daum C."/>
            <person name="Hundley H."/>
            <person name="Pangilinan J."/>
            <person name="Johnson J."/>
            <person name="Barry K."/>
            <person name="LaButti K."/>
            <person name="Ng V."/>
            <person name="Ahrendt S."/>
            <person name="Min B."/>
            <person name="Choi I.G."/>
            <person name="Park H."/>
            <person name="Plett J.M."/>
            <person name="Magnuson J."/>
            <person name="Spatafora J.W."/>
            <person name="Nagy L.G."/>
            <person name="Henrissat B."/>
            <person name="Grigoriev I.V."/>
            <person name="Yang Z.L."/>
            <person name="Xu J."/>
            <person name="Martin F.M."/>
        </authorList>
    </citation>
    <scope>NUCLEOTIDE SEQUENCE</scope>
    <source>
        <strain evidence="1">KUC20120723A-06</strain>
    </source>
</reference>
<proteinExistence type="predicted"/>
<evidence type="ECO:0000313" key="2">
    <source>
        <dbReference type="Proteomes" id="UP000790709"/>
    </source>
</evidence>
<comment type="caution">
    <text evidence="1">The sequence shown here is derived from an EMBL/GenBank/DDBJ whole genome shotgun (WGS) entry which is preliminary data.</text>
</comment>
<organism evidence="1 2">
    <name type="scientific">Leucogyrophana mollusca</name>
    <dbReference type="NCBI Taxonomy" id="85980"/>
    <lineage>
        <taxon>Eukaryota</taxon>
        <taxon>Fungi</taxon>
        <taxon>Dikarya</taxon>
        <taxon>Basidiomycota</taxon>
        <taxon>Agaricomycotina</taxon>
        <taxon>Agaricomycetes</taxon>
        <taxon>Agaricomycetidae</taxon>
        <taxon>Boletales</taxon>
        <taxon>Boletales incertae sedis</taxon>
        <taxon>Leucogyrophana</taxon>
    </lineage>
</organism>
<protein>
    <submittedName>
        <fullName evidence="1">Uncharacterized protein</fullName>
    </submittedName>
</protein>
<name>A0ACB8AV23_9AGAM</name>
<accession>A0ACB8AV23</accession>
<sequence length="496" mass="54548">MSQHRGSGRRTPEHQYHQTTLGSPFNPIPAAPRRSATGRATNIEPSGHAQSLARPTPDAPRPLAPGFGHRTDPASANYSSSIDRHNQLAMSRVATTRPVAASQPQPLPNPLGLYGPGIRAPPRSPPEDPRSQFAAQHTGVAQRDVSVPLHPLVLYGPGVAAPPRSPPTRQTSTGGEESRGRHAQHAMASGERHEASSQHLTLQKDLDLESAIAAASLQTKESPWYAVWVLCLKDHLFYDASTKSASCVLAPQYSLDRTFDIYDDEDGPADGGGDEYTPEPKKREQKRTVKPKEGTKELADNDTRTHEGKPKPTGSRRKTERSRRIPDFCQLLRYHLPNAARADVSTRVIMIVEIKPHLPGDISSYDREGHMHSADFQVQEQASYGFAQDPGLDVLPVIIAFGASWKYLEIRRHEIPTTPEGSQRHDPNYHPSPSPHSTSSVSYSPPNPSARAPSPPASALSRLTKRKMFNLNDPQSEVIFGMILNRLRELNGDIWK</sequence>
<keyword evidence="2" id="KW-1185">Reference proteome</keyword>
<evidence type="ECO:0000313" key="1">
    <source>
        <dbReference type="EMBL" id="KAH7917230.1"/>
    </source>
</evidence>